<accession>A0A0A7HBX9</accession>
<protein>
    <submittedName>
        <fullName evidence="1">Uncharacterized protein</fullName>
    </submittedName>
</protein>
<dbReference type="KEGG" id="vg:23680931"/>
<organism evidence="1 2">
    <name type="scientific">Arthrobacter phage vB_ArtM-ArV1</name>
    <dbReference type="NCBI Taxonomy" id="1566993"/>
    <lineage>
        <taxon>Viruses</taxon>
        <taxon>Duplodnaviria</taxon>
        <taxon>Heunggongvirae</taxon>
        <taxon>Uroviricota</taxon>
        <taxon>Caudoviricetes</taxon>
        <taxon>Klausavirus</taxon>
        <taxon>Klausavirus ArV1</taxon>
    </lineage>
</organism>
<reference evidence="1 2" key="1">
    <citation type="submission" date="2014-10" db="EMBL/GenBank/DDBJ databases">
        <title>Genome of vB_ArtM-ArV1 - first myovirus infecting Arthrobacter sp.</title>
        <authorList>
            <person name="Simoliunas E."/>
            <person name="Kaliniene L."/>
            <person name="Stasilo M."/>
            <person name="Meskys R."/>
        </authorList>
    </citation>
    <scope>NUCLEOTIDE SEQUENCE [LARGE SCALE GENOMIC DNA]</scope>
</reference>
<dbReference type="Proteomes" id="UP000031071">
    <property type="component" value="Segment"/>
</dbReference>
<dbReference type="RefSeq" id="YP_009126122.1">
    <property type="nucleotide sequence ID" value="NC_026606.1"/>
</dbReference>
<keyword evidence="2" id="KW-1185">Reference proteome</keyword>
<sequence>MDAELKNSIEQTATRHANEAARLLDELATHATRLAEQVRRSPRSGYTADGLNAEVAAIMARLAKADALVTLTER</sequence>
<evidence type="ECO:0000313" key="2">
    <source>
        <dbReference type="Proteomes" id="UP000031071"/>
    </source>
</evidence>
<proteinExistence type="predicted"/>
<dbReference type="GeneID" id="23680931"/>
<name>A0A0A7HBX9_9CAUD</name>
<dbReference type="EMBL" id="KM879463">
    <property type="protein sequence ID" value="AIZ01776.1"/>
    <property type="molecule type" value="Genomic_DNA"/>
</dbReference>
<gene>
    <name evidence="1" type="ORF">ArV1_089</name>
</gene>
<evidence type="ECO:0000313" key="1">
    <source>
        <dbReference type="EMBL" id="AIZ01776.1"/>
    </source>
</evidence>